<gene>
    <name evidence="1" type="ORF">DAA48_16215</name>
</gene>
<dbReference type="AlphaFoldDB" id="A0A2T4N004"/>
<evidence type="ECO:0000313" key="1">
    <source>
        <dbReference type="EMBL" id="PTH80107.1"/>
    </source>
</evidence>
<organism evidence="1 2">
    <name type="scientific">Aeromonas veronii</name>
    <dbReference type="NCBI Taxonomy" id="654"/>
    <lineage>
        <taxon>Bacteria</taxon>
        <taxon>Pseudomonadati</taxon>
        <taxon>Pseudomonadota</taxon>
        <taxon>Gammaproteobacteria</taxon>
        <taxon>Aeromonadales</taxon>
        <taxon>Aeromonadaceae</taxon>
        <taxon>Aeromonas</taxon>
    </lineage>
</organism>
<dbReference type="EMBL" id="PZKL01000037">
    <property type="protein sequence ID" value="PTH80107.1"/>
    <property type="molecule type" value="Genomic_DNA"/>
</dbReference>
<name>A0A2T4N004_AERVE</name>
<protein>
    <submittedName>
        <fullName evidence="1">Uncharacterized protein</fullName>
    </submittedName>
</protein>
<sequence length="160" mass="17738">MLTTGSLDSRLNNVKIRIAEILLNKNQEKLEKAYEVYEALGGDVIGKNRIKIELSSSRGKFDTEIFVTDLMHELGQRGIHSSSFHLDGCGDFIYIDTNEFEKERIMKAVDKIVLLDPTGVVVSHSMMTGENKYIKEIGKNSEHAMKFAGSPSPGSLAMSA</sequence>
<accession>A0A2T4N004</accession>
<comment type="caution">
    <text evidence="1">The sequence shown here is derived from an EMBL/GenBank/DDBJ whole genome shotgun (WGS) entry which is preliminary data.</text>
</comment>
<reference evidence="1 2" key="1">
    <citation type="submission" date="2018-03" db="EMBL/GenBank/DDBJ databases">
        <title>Aeromonas veronii whole genome sequencing and analysis.</title>
        <authorList>
            <person name="Xie H."/>
            <person name="Liu T."/>
            <person name="Wang K."/>
        </authorList>
    </citation>
    <scope>NUCLEOTIDE SEQUENCE [LARGE SCALE GENOMIC DNA]</scope>
    <source>
        <strain evidence="1 2">XH.VA.1</strain>
    </source>
</reference>
<evidence type="ECO:0000313" key="2">
    <source>
        <dbReference type="Proteomes" id="UP000241986"/>
    </source>
</evidence>
<dbReference type="Proteomes" id="UP000241986">
    <property type="component" value="Unassembled WGS sequence"/>
</dbReference>
<proteinExistence type="predicted"/>